<evidence type="ECO:0000256" key="3">
    <source>
        <dbReference type="ARBA" id="ARBA00023159"/>
    </source>
</evidence>
<dbReference type="SUPFAM" id="SSF55804">
    <property type="entry name" value="Phoshotransferase/anion transport protein"/>
    <property type="match status" value="1"/>
</dbReference>
<keyword evidence="2" id="KW-0805">Transcription regulation</keyword>
<dbReference type="EMBL" id="AZGA01000024">
    <property type="protein sequence ID" value="KRM34659.1"/>
    <property type="molecule type" value="Genomic_DNA"/>
</dbReference>
<dbReference type="Gene3D" id="1.10.1790.10">
    <property type="entry name" value="PRD domain"/>
    <property type="match status" value="1"/>
</dbReference>
<dbReference type="Proteomes" id="UP000051236">
    <property type="component" value="Unassembled WGS sequence"/>
</dbReference>
<evidence type="ECO:0000256" key="4">
    <source>
        <dbReference type="ARBA" id="ARBA00023163"/>
    </source>
</evidence>
<keyword evidence="1" id="KW-0677">Repeat</keyword>
<evidence type="ECO:0000313" key="7">
    <source>
        <dbReference type="EMBL" id="KRM34659.1"/>
    </source>
</evidence>
<dbReference type="InterPro" id="IPR007737">
    <property type="entry name" value="Mga_HTH"/>
</dbReference>
<evidence type="ECO:0000259" key="6">
    <source>
        <dbReference type="PROSITE" id="PS51372"/>
    </source>
</evidence>
<dbReference type="InterPro" id="IPR016152">
    <property type="entry name" value="PTrfase/Anion_transptr"/>
</dbReference>
<dbReference type="Gene3D" id="3.40.930.10">
    <property type="entry name" value="Mannitol-specific EII, Chain A"/>
    <property type="match status" value="1"/>
</dbReference>
<evidence type="ECO:0000256" key="1">
    <source>
        <dbReference type="ARBA" id="ARBA00022737"/>
    </source>
</evidence>
<proteinExistence type="predicted"/>
<dbReference type="InterPro" id="IPR013196">
    <property type="entry name" value="HTH_11"/>
</dbReference>
<dbReference type="InterPro" id="IPR050661">
    <property type="entry name" value="BglG_antiterminators"/>
</dbReference>
<dbReference type="Pfam" id="PF05043">
    <property type="entry name" value="Mga"/>
    <property type="match status" value="1"/>
</dbReference>
<organism evidence="7 8">
    <name type="scientific">Agrilactobacillus composti DSM 18527 = JCM 14202</name>
    <dbReference type="NCBI Taxonomy" id="1423734"/>
    <lineage>
        <taxon>Bacteria</taxon>
        <taxon>Bacillati</taxon>
        <taxon>Bacillota</taxon>
        <taxon>Bacilli</taxon>
        <taxon>Lactobacillales</taxon>
        <taxon>Lactobacillaceae</taxon>
        <taxon>Agrilactobacillus</taxon>
    </lineage>
</organism>
<dbReference type="Gene3D" id="1.10.10.10">
    <property type="entry name" value="Winged helix-like DNA-binding domain superfamily/Winged helix DNA-binding domain"/>
    <property type="match status" value="1"/>
</dbReference>
<comment type="caution">
    <text evidence="7">The sequence shown here is derived from an EMBL/GenBank/DDBJ whole genome shotgun (WGS) entry which is preliminary data.</text>
</comment>
<dbReference type="PROSITE" id="PS51372">
    <property type="entry name" value="PRD_2"/>
    <property type="match status" value="1"/>
</dbReference>
<dbReference type="Pfam" id="PF00874">
    <property type="entry name" value="PRD"/>
    <property type="match status" value="1"/>
</dbReference>
<dbReference type="PROSITE" id="PS51094">
    <property type="entry name" value="PTS_EIIA_TYPE_2"/>
    <property type="match status" value="1"/>
</dbReference>
<gene>
    <name evidence="7" type="ORF">FC83_GL002145</name>
</gene>
<feature type="domain" description="PTS EIIA type-2" evidence="5">
    <location>
        <begin position="472"/>
        <end position="620"/>
    </location>
</feature>
<evidence type="ECO:0000313" key="8">
    <source>
        <dbReference type="Proteomes" id="UP000051236"/>
    </source>
</evidence>
<dbReference type="PANTHER" id="PTHR30185">
    <property type="entry name" value="CRYPTIC BETA-GLUCOSIDE BGL OPERON ANTITERMINATOR"/>
    <property type="match status" value="1"/>
</dbReference>
<sequence>MEEQNYRLMKAFITNDSLSMTELTAQFHVSNRTMLKRIQDLNDDLQQIAEVRSNQQNFYLKVDDFAQLTKLQTGYLKRQLDFNDPQKRQAFILQRLIKSPTYIILDDLAEELTVSKGTLNKDIKILKKVLPNYQADIVAITNKGIKLTVAHDYNYGLLLTQLIFDYYPGEAPAMSAAQRTQLNQILGDLDEASHTTALINNNLAALAELQGADHRLEGTIPHYQTLLPRAKLAPLVALVNEVLAVQLTPTEIDFLCYPLNLKVLPATDDELLQQRLQWVHQLYQQIQTTVMGTIDIDLNFEHVFDQIRYHLLFMINRLIFKVTSDSILSDEVIEKFPVALELAMSTAKALEAQIGAAVPDTEVNYLAIYYQMEIEDARLDPKRKVAIVGEVSRSIKKLITHQVGEMFQDAIGVDTFSTEAALKQSQFHYLIIFSNWPIDQTDIPYSVPIVRINSVFRTQELISRINVSFVADLIHKKLCDFRIVQIPQKLDYFKGSEWLIQQEIELGQVNESFVDRWYKREQKKLNIYENGVAIPHVIDDSGAPRVLLTIGYYEREITYAKRKVQLVFLIGIPQKVDGQLSKALSQVYDFIFSVSQNQRIYHNLLHFDNKRPLAQIVEGI</sequence>
<dbReference type="InterPro" id="IPR036388">
    <property type="entry name" value="WH-like_DNA-bd_sf"/>
</dbReference>
<dbReference type="PANTHER" id="PTHR30185:SF18">
    <property type="entry name" value="TRANSCRIPTIONAL REGULATOR MTLR"/>
    <property type="match status" value="1"/>
</dbReference>
<dbReference type="Pfam" id="PF08279">
    <property type="entry name" value="HTH_11"/>
    <property type="match status" value="1"/>
</dbReference>
<dbReference type="InterPro" id="IPR036634">
    <property type="entry name" value="PRD_sf"/>
</dbReference>
<dbReference type="SUPFAM" id="SSF63520">
    <property type="entry name" value="PTS-regulatory domain, PRD"/>
    <property type="match status" value="1"/>
</dbReference>
<dbReference type="InterPro" id="IPR036390">
    <property type="entry name" value="WH_DNA-bd_sf"/>
</dbReference>
<dbReference type="InterPro" id="IPR002178">
    <property type="entry name" value="PTS_EIIA_type-2_dom"/>
</dbReference>
<feature type="domain" description="PRD" evidence="6">
    <location>
        <begin position="270"/>
        <end position="380"/>
    </location>
</feature>
<evidence type="ECO:0000259" key="5">
    <source>
        <dbReference type="PROSITE" id="PS51094"/>
    </source>
</evidence>
<keyword evidence="8" id="KW-1185">Reference proteome</keyword>
<dbReference type="Pfam" id="PF00359">
    <property type="entry name" value="PTS_EIIA_2"/>
    <property type="match status" value="1"/>
</dbReference>
<dbReference type="AlphaFoldDB" id="A0A0R1Y5T3"/>
<dbReference type="RefSeq" id="WP_057002551.1">
    <property type="nucleotide sequence ID" value="NZ_AZGA01000024.1"/>
</dbReference>
<evidence type="ECO:0000256" key="2">
    <source>
        <dbReference type="ARBA" id="ARBA00023015"/>
    </source>
</evidence>
<protein>
    <submittedName>
        <fullName evidence="7">Sorbitol operon transcription regulator</fullName>
    </submittedName>
</protein>
<dbReference type="PATRIC" id="fig|1423734.3.peg.2166"/>
<keyword evidence="3" id="KW-0010">Activator</keyword>
<dbReference type="GO" id="GO:0006355">
    <property type="term" value="P:regulation of DNA-templated transcription"/>
    <property type="evidence" value="ECO:0007669"/>
    <property type="project" value="InterPro"/>
</dbReference>
<dbReference type="InterPro" id="IPR011608">
    <property type="entry name" value="PRD"/>
</dbReference>
<keyword evidence="4" id="KW-0804">Transcription</keyword>
<dbReference type="SUPFAM" id="SSF46785">
    <property type="entry name" value="Winged helix' DNA-binding domain"/>
    <property type="match status" value="1"/>
</dbReference>
<reference evidence="7 8" key="1">
    <citation type="journal article" date="2015" name="Genome Announc.">
        <title>Expanding the biotechnology potential of lactobacilli through comparative genomics of 213 strains and associated genera.</title>
        <authorList>
            <person name="Sun Z."/>
            <person name="Harris H.M."/>
            <person name="McCann A."/>
            <person name="Guo C."/>
            <person name="Argimon S."/>
            <person name="Zhang W."/>
            <person name="Yang X."/>
            <person name="Jeffery I.B."/>
            <person name="Cooney J.C."/>
            <person name="Kagawa T.F."/>
            <person name="Liu W."/>
            <person name="Song Y."/>
            <person name="Salvetti E."/>
            <person name="Wrobel A."/>
            <person name="Rasinkangas P."/>
            <person name="Parkhill J."/>
            <person name="Rea M.C."/>
            <person name="O'Sullivan O."/>
            <person name="Ritari J."/>
            <person name="Douillard F.P."/>
            <person name="Paul Ross R."/>
            <person name="Yang R."/>
            <person name="Briner A.E."/>
            <person name="Felis G.E."/>
            <person name="de Vos W.M."/>
            <person name="Barrangou R."/>
            <person name="Klaenhammer T.R."/>
            <person name="Caufield P.W."/>
            <person name="Cui Y."/>
            <person name="Zhang H."/>
            <person name="O'Toole P.W."/>
        </authorList>
    </citation>
    <scope>NUCLEOTIDE SEQUENCE [LARGE SCALE GENOMIC DNA]</scope>
    <source>
        <strain evidence="7 8">DSM 18527</strain>
    </source>
</reference>
<accession>A0A0R1Y5T3</accession>
<dbReference type="STRING" id="1423734.FC83_GL002145"/>
<name>A0A0R1Y5T3_9LACO</name>
<dbReference type="eggNOG" id="COG3711">
    <property type="taxonomic scope" value="Bacteria"/>
</dbReference>